<keyword evidence="1" id="KW-0378">Hydrolase</keyword>
<evidence type="ECO:0000256" key="1">
    <source>
        <dbReference type="ARBA" id="ARBA00022801"/>
    </source>
</evidence>
<dbReference type="InterPro" id="IPR037522">
    <property type="entry name" value="HD_GYP_dom"/>
</dbReference>
<dbReference type="Gene3D" id="3.40.50.2300">
    <property type="match status" value="1"/>
</dbReference>
<dbReference type="FunFam" id="1.10.3210.10:FF:000018">
    <property type="entry name" value="Two-component system response regulator"/>
    <property type="match status" value="1"/>
</dbReference>
<dbReference type="SUPFAM" id="SSF109604">
    <property type="entry name" value="HD-domain/PDEase-like"/>
    <property type="match status" value="1"/>
</dbReference>
<dbReference type="PROSITE" id="PS51832">
    <property type="entry name" value="HD_GYP"/>
    <property type="match status" value="1"/>
</dbReference>
<dbReference type="Gene3D" id="1.10.3210.10">
    <property type="entry name" value="Hypothetical protein af1432"/>
    <property type="match status" value="1"/>
</dbReference>
<dbReference type="CDD" id="cd19920">
    <property type="entry name" value="REC_PA4781-like"/>
    <property type="match status" value="1"/>
</dbReference>
<feature type="domain" description="Response regulatory" evidence="2">
    <location>
        <begin position="9"/>
        <end position="124"/>
    </location>
</feature>
<dbReference type="PANTHER" id="PTHR45228:SF1">
    <property type="entry name" value="CYCLIC DI-GMP PHOSPHODIESTERASE TM_0186"/>
    <property type="match status" value="1"/>
</dbReference>
<dbReference type="SMART" id="SM00471">
    <property type="entry name" value="HDc"/>
    <property type="match status" value="1"/>
</dbReference>
<dbReference type="SUPFAM" id="SSF52172">
    <property type="entry name" value="CheY-like"/>
    <property type="match status" value="1"/>
</dbReference>
<evidence type="ECO:0000313" key="4">
    <source>
        <dbReference type="EMBL" id="KKN68380.1"/>
    </source>
</evidence>
<evidence type="ECO:0000259" key="3">
    <source>
        <dbReference type="PROSITE" id="PS51832"/>
    </source>
</evidence>
<gene>
    <name evidence="4" type="ORF">LCGC14_0451700</name>
</gene>
<dbReference type="Pfam" id="PF00072">
    <property type="entry name" value="Response_reg"/>
    <property type="match status" value="1"/>
</dbReference>
<evidence type="ECO:0000259" key="2">
    <source>
        <dbReference type="PROSITE" id="PS50110"/>
    </source>
</evidence>
<dbReference type="InterPro" id="IPR001789">
    <property type="entry name" value="Sig_transdc_resp-reg_receiver"/>
</dbReference>
<dbReference type="GO" id="GO:0016787">
    <property type="term" value="F:hydrolase activity"/>
    <property type="evidence" value="ECO:0007669"/>
    <property type="project" value="UniProtKB-KW"/>
</dbReference>
<organism evidence="4">
    <name type="scientific">marine sediment metagenome</name>
    <dbReference type="NCBI Taxonomy" id="412755"/>
    <lineage>
        <taxon>unclassified sequences</taxon>
        <taxon>metagenomes</taxon>
        <taxon>ecological metagenomes</taxon>
    </lineage>
</organism>
<dbReference type="PROSITE" id="PS50110">
    <property type="entry name" value="RESPONSE_REGULATORY"/>
    <property type="match status" value="1"/>
</dbReference>
<dbReference type="Pfam" id="PF13487">
    <property type="entry name" value="HD_5"/>
    <property type="match status" value="1"/>
</dbReference>
<proteinExistence type="predicted"/>
<accession>A0A0F9SHJ5</accession>
<dbReference type="GO" id="GO:0000160">
    <property type="term" value="P:phosphorelay signal transduction system"/>
    <property type="evidence" value="ECO:0007669"/>
    <property type="project" value="InterPro"/>
</dbReference>
<evidence type="ECO:0008006" key="5">
    <source>
        <dbReference type="Google" id="ProtNLM"/>
    </source>
</evidence>
<dbReference type="CDD" id="cd00077">
    <property type="entry name" value="HDc"/>
    <property type="match status" value="1"/>
</dbReference>
<dbReference type="PANTHER" id="PTHR45228">
    <property type="entry name" value="CYCLIC DI-GMP PHOSPHODIESTERASE TM_0186-RELATED"/>
    <property type="match status" value="1"/>
</dbReference>
<comment type="caution">
    <text evidence="4">The sequence shown here is derived from an EMBL/GenBank/DDBJ whole genome shotgun (WGS) entry which is preliminary data.</text>
</comment>
<dbReference type="InterPro" id="IPR011006">
    <property type="entry name" value="CheY-like_superfamily"/>
</dbReference>
<dbReference type="InterPro" id="IPR052020">
    <property type="entry name" value="Cyclic_di-GMP/3'3'-cGAMP_PDE"/>
</dbReference>
<dbReference type="AlphaFoldDB" id="A0A0F9SHJ5"/>
<name>A0A0F9SHJ5_9ZZZZ</name>
<feature type="domain" description="HD-GYP" evidence="3">
    <location>
        <begin position="132"/>
        <end position="329"/>
    </location>
</feature>
<dbReference type="EMBL" id="LAZR01000450">
    <property type="protein sequence ID" value="KKN68380.1"/>
    <property type="molecule type" value="Genomic_DNA"/>
</dbReference>
<dbReference type="InterPro" id="IPR003607">
    <property type="entry name" value="HD/PDEase_dom"/>
</dbReference>
<sequence length="332" mass="36983">MDFTSDRPRVLIVDDEPANLKVMREVLGNQYRMSFAKSGDAALALLEKELPKLILLDIMMPDMNGFEVCQIVKANPKTSHIPIIFVTALGDESDEYKGFELGAVDYITKPISPAIVRARVKTHLSLVQAEQLKQAHVDLVQRLGRAAEYKDTDTGEHIVRMSQYSKVLALALGMDEQKAELLHQAAPMHDVGKIGIPDAILLKPGKLTSEEFDHMKKHAIIGAQILANSSSPLLQLAHTLAIEHHEKWDGTGYPNGIEGEDISIEGRIVAIADVFDALTSKRPYKEAWSVEKTIQHIQSQAGEHFDPKLVELFIEKIDDIIAIKEAHQEQQH</sequence>
<protein>
    <recommendedName>
        <fullName evidence="5">Response regulator receiver modulated metal dependent phosphohydrolase</fullName>
    </recommendedName>
</protein>
<dbReference type="SMART" id="SM00448">
    <property type="entry name" value="REC"/>
    <property type="match status" value="1"/>
</dbReference>
<reference evidence="4" key="1">
    <citation type="journal article" date="2015" name="Nature">
        <title>Complex archaea that bridge the gap between prokaryotes and eukaryotes.</title>
        <authorList>
            <person name="Spang A."/>
            <person name="Saw J.H."/>
            <person name="Jorgensen S.L."/>
            <person name="Zaremba-Niedzwiedzka K."/>
            <person name="Martijn J."/>
            <person name="Lind A.E."/>
            <person name="van Eijk R."/>
            <person name="Schleper C."/>
            <person name="Guy L."/>
            <person name="Ettema T.J."/>
        </authorList>
    </citation>
    <scope>NUCLEOTIDE SEQUENCE</scope>
</reference>